<dbReference type="RefSeq" id="XP_028136784.1">
    <property type="nucleotide sequence ID" value="XM_028280983.1"/>
</dbReference>
<evidence type="ECO:0000256" key="1">
    <source>
        <dbReference type="SAM" id="MobiDB-lite"/>
    </source>
</evidence>
<dbReference type="AlphaFoldDB" id="A0A6P7FKU1"/>
<feature type="compositionally biased region" description="Polar residues" evidence="1">
    <location>
        <begin position="26"/>
        <end position="37"/>
    </location>
</feature>
<protein>
    <submittedName>
        <fullName evidence="2">Uncharacterized protein LOC114331379</fullName>
    </submittedName>
</protein>
<accession>A0A6P7FKU1</accession>
<organism evidence="2">
    <name type="scientific">Diabrotica virgifera virgifera</name>
    <name type="common">western corn rootworm</name>
    <dbReference type="NCBI Taxonomy" id="50390"/>
    <lineage>
        <taxon>Eukaryota</taxon>
        <taxon>Metazoa</taxon>
        <taxon>Ecdysozoa</taxon>
        <taxon>Arthropoda</taxon>
        <taxon>Hexapoda</taxon>
        <taxon>Insecta</taxon>
        <taxon>Pterygota</taxon>
        <taxon>Neoptera</taxon>
        <taxon>Endopterygota</taxon>
        <taxon>Coleoptera</taxon>
        <taxon>Polyphaga</taxon>
        <taxon>Cucujiformia</taxon>
        <taxon>Chrysomeloidea</taxon>
        <taxon>Chrysomelidae</taxon>
        <taxon>Galerucinae</taxon>
        <taxon>Diabroticina</taxon>
        <taxon>Diabroticites</taxon>
        <taxon>Diabrotica</taxon>
    </lineage>
</organism>
<feature type="region of interest" description="Disordered" evidence="1">
    <location>
        <begin position="13"/>
        <end position="74"/>
    </location>
</feature>
<gene>
    <name evidence="2" type="primary">LOC114331379</name>
</gene>
<name>A0A6P7FKU1_DIAVI</name>
<dbReference type="InParanoid" id="A0A6P7FKU1"/>
<reference evidence="2" key="1">
    <citation type="submission" date="2025-08" db="UniProtKB">
        <authorList>
            <consortium name="RefSeq"/>
        </authorList>
    </citation>
    <scope>IDENTIFICATION</scope>
    <source>
        <tissue evidence="2">Whole insect</tissue>
    </source>
</reference>
<feature type="compositionally biased region" description="Polar residues" evidence="1">
    <location>
        <begin position="55"/>
        <end position="65"/>
    </location>
</feature>
<proteinExistence type="predicted"/>
<sequence>MDIRTFFKRKTTALEEVTDSKKNKASTRSPIPSTSSDIAREEEGEHEHAVKEAEPSTSSNRNTLAETADQPDVQETIARIFPDGQSEDIGNFVNSSSIQDKQKYQYDILRSPYTPSPTYDFKQDVDPNKRPFVHKWLQQYDWLVYSKVLKGALCKYCVVFPPVVTHGSTLGAFITRPFIKYRDFHTQAKNHSNSAWHKHSIIRSKNFIDVMSNKKLDTLSLIDEGKIDAGDTTLENHLLNAGGNSKYTSHRIQNEIISLAGH</sequence>
<feature type="compositionally biased region" description="Basic and acidic residues" evidence="1">
    <location>
        <begin position="38"/>
        <end position="54"/>
    </location>
</feature>
<evidence type="ECO:0000313" key="2">
    <source>
        <dbReference type="RefSeq" id="XP_028136784.1"/>
    </source>
</evidence>